<evidence type="ECO:0000259" key="1">
    <source>
        <dbReference type="PROSITE" id="PS50995"/>
    </source>
</evidence>
<dbReference type="InterPro" id="IPR036390">
    <property type="entry name" value="WH_DNA-bd_sf"/>
</dbReference>
<dbReference type="GO" id="GO:0006950">
    <property type="term" value="P:response to stress"/>
    <property type="evidence" value="ECO:0007669"/>
    <property type="project" value="TreeGrafter"/>
</dbReference>
<feature type="domain" description="HTH marR-type" evidence="1">
    <location>
        <begin position="11"/>
        <end position="150"/>
    </location>
</feature>
<dbReference type="InterPro" id="IPR036388">
    <property type="entry name" value="WH-like_DNA-bd_sf"/>
</dbReference>
<dbReference type="InterPro" id="IPR000835">
    <property type="entry name" value="HTH_MarR-typ"/>
</dbReference>
<reference evidence="2" key="1">
    <citation type="submission" date="2023-10" db="EMBL/GenBank/DDBJ databases">
        <title>Development of a sustainable strategy for remediation of hydrocarbon-contaminated territories based on the waste exchange concept.</title>
        <authorList>
            <person name="Krivoruchko A."/>
        </authorList>
    </citation>
    <scope>NUCLEOTIDE SEQUENCE</scope>
    <source>
        <strain evidence="2">IEGM 1279</strain>
    </source>
</reference>
<dbReference type="InterPro" id="IPR039422">
    <property type="entry name" value="MarR/SlyA-like"/>
</dbReference>
<evidence type="ECO:0000313" key="3">
    <source>
        <dbReference type="Proteomes" id="UP001185922"/>
    </source>
</evidence>
<dbReference type="SMART" id="SM00347">
    <property type="entry name" value="HTH_MARR"/>
    <property type="match status" value="1"/>
</dbReference>
<dbReference type="PANTHER" id="PTHR33164">
    <property type="entry name" value="TRANSCRIPTIONAL REGULATOR, MARR FAMILY"/>
    <property type="match status" value="1"/>
</dbReference>
<dbReference type="Pfam" id="PF01047">
    <property type="entry name" value="MarR"/>
    <property type="match status" value="1"/>
</dbReference>
<proteinExistence type="predicted"/>
<evidence type="ECO:0000313" key="2">
    <source>
        <dbReference type="EMBL" id="MDV6312433.1"/>
    </source>
</evidence>
<dbReference type="GeneID" id="77172760"/>
<name>A0AAE4R669_9ACTN</name>
<dbReference type="Gene3D" id="1.10.10.10">
    <property type="entry name" value="Winged helix-like DNA-binding domain superfamily/Winged helix DNA-binding domain"/>
    <property type="match status" value="1"/>
</dbReference>
<dbReference type="RefSeq" id="WP_024499248.1">
    <property type="nucleotide sequence ID" value="NZ_CP091855.1"/>
</dbReference>
<dbReference type="AlphaFoldDB" id="A0AAE4R669"/>
<dbReference type="GO" id="GO:0003700">
    <property type="term" value="F:DNA-binding transcription factor activity"/>
    <property type="evidence" value="ECO:0007669"/>
    <property type="project" value="InterPro"/>
</dbReference>
<comment type="caution">
    <text evidence="2">The sequence shown here is derived from an EMBL/GenBank/DDBJ whole genome shotgun (WGS) entry which is preliminary data.</text>
</comment>
<dbReference type="SUPFAM" id="SSF46785">
    <property type="entry name" value="Winged helix' DNA-binding domain"/>
    <property type="match status" value="1"/>
</dbReference>
<accession>A0AAE4R669</accession>
<dbReference type="PANTHER" id="PTHR33164:SF99">
    <property type="entry name" value="MARR FAMILY REGULATORY PROTEIN"/>
    <property type="match status" value="1"/>
</dbReference>
<protein>
    <submittedName>
        <fullName evidence="2">MarR family transcriptional regulator</fullName>
    </submittedName>
</protein>
<organism evidence="2 3">
    <name type="scientific">Gordonia amicalis</name>
    <dbReference type="NCBI Taxonomy" id="89053"/>
    <lineage>
        <taxon>Bacteria</taxon>
        <taxon>Bacillati</taxon>
        <taxon>Actinomycetota</taxon>
        <taxon>Actinomycetes</taxon>
        <taxon>Mycobacteriales</taxon>
        <taxon>Gordoniaceae</taxon>
        <taxon>Gordonia</taxon>
    </lineage>
</organism>
<sequence>MSGEQEPRWLDDEEMDAWIQVATALARLPHALDAQLLREAQLTHFEYEVLSALSEAPDRTLRMSELAEMSYGSLSRLSHVVGRLEKREWVRRHQCPEDGRFTNAVLTEAGWEKVVATAPGYVANVRRLVVDRVTRAQLRQVSAIGRRVNDSDEPGRR</sequence>
<dbReference type="PROSITE" id="PS50995">
    <property type="entry name" value="HTH_MARR_2"/>
    <property type="match status" value="1"/>
</dbReference>
<dbReference type="Proteomes" id="UP001185922">
    <property type="component" value="Unassembled WGS sequence"/>
</dbReference>
<dbReference type="EMBL" id="JAWLKH010000009">
    <property type="protein sequence ID" value="MDV6312433.1"/>
    <property type="molecule type" value="Genomic_DNA"/>
</dbReference>
<gene>
    <name evidence="2" type="ORF">R3Q15_11150</name>
</gene>